<evidence type="ECO:0000256" key="1">
    <source>
        <dbReference type="ARBA" id="ARBA00004571"/>
    </source>
</evidence>
<name>A0A858RF57_9BACT</name>
<keyword evidence="3" id="KW-1134">Transmembrane beta strand</keyword>
<comment type="subcellular location">
    <subcellularLocation>
        <location evidence="1">Cell outer membrane</location>
        <topology evidence="1">Multi-pass membrane protein</topology>
    </subcellularLocation>
</comment>
<keyword evidence="5 8" id="KW-0732">Signal</keyword>
<evidence type="ECO:0000313" key="9">
    <source>
        <dbReference type="EMBL" id="QJE95178.1"/>
    </source>
</evidence>
<keyword evidence="6" id="KW-0472">Membrane</keyword>
<keyword evidence="4" id="KW-0812">Transmembrane</keyword>
<evidence type="ECO:0000313" key="10">
    <source>
        <dbReference type="Proteomes" id="UP000501812"/>
    </source>
</evidence>
<dbReference type="AlphaFoldDB" id="A0A858RF57"/>
<comment type="similarity">
    <text evidence="2">Belongs to the OmpP1/FadL family.</text>
</comment>
<dbReference type="KEGG" id="luo:HHL09_05110"/>
<reference evidence="9 10" key="1">
    <citation type="submission" date="2020-04" db="EMBL/GenBank/DDBJ databases">
        <title>Luteolibacter sp. G-1-1-1 isolated from soil.</title>
        <authorList>
            <person name="Dahal R.H."/>
        </authorList>
    </citation>
    <scope>NUCLEOTIDE SEQUENCE [LARGE SCALE GENOMIC DNA]</scope>
    <source>
        <strain evidence="9 10">G-1-1-1</strain>
    </source>
</reference>
<organism evidence="9 10">
    <name type="scientific">Luteolibacter luteus</name>
    <dbReference type="NCBI Taxonomy" id="2728835"/>
    <lineage>
        <taxon>Bacteria</taxon>
        <taxon>Pseudomonadati</taxon>
        <taxon>Verrucomicrobiota</taxon>
        <taxon>Verrucomicrobiia</taxon>
        <taxon>Verrucomicrobiales</taxon>
        <taxon>Verrucomicrobiaceae</taxon>
        <taxon>Luteolibacter</taxon>
    </lineage>
</organism>
<evidence type="ECO:0000256" key="8">
    <source>
        <dbReference type="SAM" id="SignalP"/>
    </source>
</evidence>
<dbReference type="RefSeq" id="WP_169453399.1">
    <property type="nucleotide sequence ID" value="NZ_CP051774.1"/>
</dbReference>
<evidence type="ECO:0000256" key="2">
    <source>
        <dbReference type="ARBA" id="ARBA00008163"/>
    </source>
</evidence>
<dbReference type="EMBL" id="CP051774">
    <property type="protein sequence ID" value="QJE95178.1"/>
    <property type="molecule type" value="Genomic_DNA"/>
</dbReference>
<evidence type="ECO:0008006" key="11">
    <source>
        <dbReference type="Google" id="ProtNLM"/>
    </source>
</evidence>
<evidence type="ECO:0000256" key="5">
    <source>
        <dbReference type="ARBA" id="ARBA00022729"/>
    </source>
</evidence>
<accession>A0A858RF57</accession>
<sequence length="394" mass="42486">MKSRALPFAITLALPGLAGAAGYYLPNQDAFATAKGNAFIATADTAAAVHYNPAGLTQLEEAEAEINVYSINLGNKVTTGAGSFESKSEWQAAPSIYFGQPIYDDLAWGFALTSPFGMGNEWGHGSPFRTVVTEARLAYARASVALAYDLTETLSVGVSGSADYADLTLEQGLGVAPFDFLRFEGDGTTVAGAVSVLWKPHEQHSFGFTATSSTSLDLDGKVYSNILGSGPGEIDFVTPMRLAGGYSFKPAPGWNLEANVEWLDWDSLNALWLRSSALPGGATGVPFHWKSMFIYEAGVSYTMENGYQFAVGYDYNSNAQPDTFFNPAVSDADRHWFNAGFGRKCDNWGWFIAYQFGYSNRDVNGALPTAAGQTANGKYESRHHSVSLSCNYRF</sequence>
<evidence type="ECO:0000256" key="4">
    <source>
        <dbReference type="ARBA" id="ARBA00022692"/>
    </source>
</evidence>
<dbReference type="GO" id="GO:0009279">
    <property type="term" value="C:cell outer membrane"/>
    <property type="evidence" value="ECO:0007669"/>
    <property type="project" value="UniProtKB-SubCell"/>
</dbReference>
<dbReference type="Pfam" id="PF03349">
    <property type="entry name" value="Toluene_X"/>
    <property type="match status" value="1"/>
</dbReference>
<dbReference type="PANTHER" id="PTHR35093:SF8">
    <property type="entry name" value="OUTER MEMBRANE PROTEIN NMB0088-RELATED"/>
    <property type="match status" value="1"/>
</dbReference>
<feature type="chain" id="PRO_5032475972" description="Long-chain fatty acid transport protein" evidence="8">
    <location>
        <begin position="21"/>
        <end position="394"/>
    </location>
</feature>
<feature type="signal peptide" evidence="8">
    <location>
        <begin position="1"/>
        <end position="20"/>
    </location>
</feature>
<evidence type="ECO:0000256" key="6">
    <source>
        <dbReference type="ARBA" id="ARBA00023136"/>
    </source>
</evidence>
<dbReference type="PANTHER" id="PTHR35093">
    <property type="entry name" value="OUTER MEMBRANE PROTEIN NMB0088-RELATED"/>
    <property type="match status" value="1"/>
</dbReference>
<keyword evidence="7" id="KW-0998">Cell outer membrane</keyword>
<dbReference type="SUPFAM" id="SSF56935">
    <property type="entry name" value="Porins"/>
    <property type="match status" value="1"/>
</dbReference>
<evidence type="ECO:0000256" key="7">
    <source>
        <dbReference type="ARBA" id="ARBA00023237"/>
    </source>
</evidence>
<dbReference type="GO" id="GO:0015483">
    <property type="term" value="F:long-chain fatty acid transporting porin activity"/>
    <property type="evidence" value="ECO:0007669"/>
    <property type="project" value="TreeGrafter"/>
</dbReference>
<dbReference type="InterPro" id="IPR005017">
    <property type="entry name" value="OMPP1/FadL/TodX"/>
</dbReference>
<dbReference type="Proteomes" id="UP000501812">
    <property type="component" value="Chromosome"/>
</dbReference>
<keyword evidence="10" id="KW-1185">Reference proteome</keyword>
<proteinExistence type="inferred from homology"/>
<gene>
    <name evidence="9" type="ORF">HHL09_05110</name>
</gene>
<dbReference type="Gene3D" id="2.40.160.60">
    <property type="entry name" value="Outer membrane protein transport protein (OMPP1/FadL/TodX)"/>
    <property type="match status" value="1"/>
</dbReference>
<evidence type="ECO:0000256" key="3">
    <source>
        <dbReference type="ARBA" id="ARBA00022452"/>
    </source>
</evidence>
<protein>
    <recommendedName>
        <fullName evidence="11">Long-chain fatty acid transport protein</fullName>
    </recommendedName>
</protein>